<dbReference type="PROSITE" id="PS51733">
    <property type="entry name" value="BPL_LPL_CATALYTIC"/>
    <property type="match status" value="1"/>
</dbReference>
<dbReference type="Pfam" id="PF03099">
    <property type="entry name" value="BPL_LplA_LipB"/>
    <property type="match status" value="1"/>
</dbReference>
<dbReference type="Gene3D" id="3.30.930.10">
    <property type="entry name" value="Bira Bifunctional Protein, Domain 2"/>
    <property type="match status" value="1"/>
</dbReference>
<keyword evidence="1 5" id="KW-0436">Ligase</keyword>
<feature type="domain" description="BPL/LPL catalytic" evidence="4">
    <location>
        <begin position="6"/>
        <end position="190"/>
    </location>
</feature>
<dbReference type="Pfam" id="PF02237">
    <property type="entry name" value="BPL_C"/>
    <property type="match status" value="1"/>
</dbReference>
<proteinExistence type="predicted"/>
<sequence>MRRSIAETPELSYFSGIEVVESTGSTNADLIARAADPQADRQVLIAETQDHARGRYDRAWSSPPRAQISMSILVRLHDIDPEVLGWLPLLTGVAVVDAVRATTGVNAKLKWPNDVLVDGGKLAGILAEIAAVGAAPAVVVGIGLNVSLTQDELPVPHATSLTLAGAPDVDRTALVQSMLREFARQVTRWQAANWDVTALAGEYRERCTTLGAQVRAELPGGEILAGTATDIDGSGRLLIDGRAVSAGDVTHLRPAR</sequence>
<evidence type="ECO:0000313" key="5">
    <source>
        <dbReference type="EMBL" id="MBU3061701.1"/>
    </source>
</evidence>
<dbReference type="SUPFAM" id="SSF55681">
    <property type="entry name" value="Class II aaRS and biotin synthetases"/>
    <property type="match status" value="1"/>
</dbReference>
<evidence type="ECO:0000259" key="4">
    <source>
        <dbReference type="PROSITE" id="PS51733"/>
    </source>
</evidence>
<reference evidence="5 6" key="1">
    <citation type="submission" date="2021-06" db="EMBL/GenBank/DDBJ databases">
        <title>Actinomycetes sequencing.</title>
        <authorList>
            <person name="Shan Q."/>
        </authorList>
    </citation>
    <scope>NUCLEOTIDE SEQUENCE [LARGE SCALE GENOMIC DNA]</scope>
    <source>
        <strain evidence="5 6">NEAU-G5</strain>
    </source>
</reference>
<dbReference type="InterPro" id="IPR003142">
    <property type="entry name" value="BPL_C"/>
</dbReference>
<evidence type="ECO:0000313" key="6">
    <source>
        <dbReference type="Proteomes" id="UP000733379"/>
    </source>
</evidence>
<dbReference type="EMBL" id="JAHKNI010000002">
    <property type="protein sequence ID" value="MBU3061701.1"/>
    <property type="molecule type" value="Genomic_DNA"/>
</dbReference>
<evidence type="ECO:0000256" key="2">
    <source>
        <dbReference type="ARBA" id="ARBA00023267"/>
    </source>
</evidence>
<dbReference type="PANTHER" id="PTHR12835">
    <property type="entry name" value="BIOTIN PROTEIN LIGASE"/>
    <property type="match status" value="1"/>
</dbReference>
<dbReference type="GO" id="GO:0004077">
    <property type="term" value="F:biotin--[biotin carboxyl-carrier protein] ligase activity"/>
    <property type="evidence" value="ECO:0007669"/>
    <property type="project" value="UniProtKB-EC"/>
</dbReference>
<dbReference type="Proteomes" id="UP000733379">
    <property type="component" value="Unassembled WGS sequence"/>
</dbReference>
<gene>
    <name evidence="5" type="ORF">KO481_09215</name>
</gene>
<accession>A0ABS6AUJ8</accession>
<protein>
    <recommendedName>
        <fullName evidence="3">biotin--[biotin carboxyl-carrier protein] ligase</fullName>
        <ecNumber evidence="3">6.3.4.15</ecNumber>
    </recommendedName>
</protein>
<dbReference type="NCBIfam" id="TIGR00121">
    <property type="entry name" value="birA_ligase"/>
    <property type="match status" value="1"/>
</dbReference>
<keyword evidence="6" id="KW-1185">Reference proteome</keyword>
<evidence type="ECO:0000256" key="1">
    <source>
        <dbReference type="ARBA" id="ARBA00022598"/>
    </source>
</evidence>
<organism evidence="5 6">
    <name type="scientific">Nocardia albiluteola</name>
    <dbReference type="NCBI Taxonomy" id="2842303"/>
    <lineage>
        <taxon>Bacteria</taxon>
        <taxon>Bacillati</taxon>
        <taxon>Actinomycetota</taxon>
        <taxon>Actinomycetes</taxon>
        <taxon>Mycobacteriales</taxon>
        <taxon>Nocardiaceae</taxon>
        <taxon>Nocardia</taxon>
    </lineage>
</organism>
<keyword evidence="2" id="KW-0092">Biotin</keyword>
<dbReference type="InterPro" id="IPR045864">
    <property type="entry name" value="aa-tRNA-synth_II/BPL/LPL"/>
</dbReference>
<dbReference type="InterPro" id="IPR004408">
    <property type="entry name" value="Biotin_CoA_COase_ligase"/>
</dbReference>
<comment type="caution">
    <text evidence="5">The sequence shown here is derived from an EMBL/GenBank/DDBJ whole genome shotgun (WGS) entry which is preliminary data.</text>
</comment>
<dbReference type="CDD" id="cd16442">
    <property type="entry name" value="BPL"/>
    <property type="match status" value="1"/>
</dbReference>
<dbReference type="Gene3D" id="2.30.30.100">
    <property type="match status" value="1"/>
</dbReference>
<dbReference type="PANTHER" id="PTHR12835:SF5">
    <property type="entry name" value="BIOTIN--PROTEIN LIGASE"/>
    <property type="match status" value="1"/>
</dbReference>
<name>A0ABS6AUJ8_9NOCA</name>
<dbReference type="EC" id="6.3.4.15" evidence="3"/>
<dbReference type="InterPro" id="IPR004143">
    <property type="entry name" value="BPL_LPL_catalytic"/>
</dbReference>
<evidence type="ECO:0000256" key="3">
    <source>
        <dbReference type="ARBA" id="ARBA00024227"/>
    </source>
</evidence>